<dbReference type="OrthoDB" id="8941387at2759"/>
<evidence type="ECO:0000256" key="1">
    <source>
        <dbReference type="SAM" id="MobiDB-lite"/>
    </source>
</evidence>
<comment type="caution">
    <text evidence="4">The sequence shown here is derived from an EMBL/GenBank/DDBJ whole genome shotgun (WGS) entry which is preliminary data.</text>
</comment>
<keyword evidence="5" id="KW-1185">Reference proteome</keyword>
<organism evidence="4 5">
    <name type="scientific">Conger conger</name>
    <name type="common">Conger eel</name>
    <name type="synonym">Muraena conger</name>
    <dbReference type="NCBI Taxonomy" id="82655"/>
    <lineage>
        <taxon>Eukaryota</taxon>
        <taxon>Metazoa</taxon>
        <taxon>Chordata</taxon>
        <taxon>Craniata</taxon>
        <taxon>Vertebrata</taxon>
        <taxon>Euteleostomi</taxon>
        <taxon>Actinopterygii</taxon>
        <taxon>Neopterygii</taxon>
        <taxon>Teleostei</taxon>
        <taxon>Anguilliformes</taxon>
        <taxon>Congridae</taxon>
        <taxon>Conger</taxon>
    </lineage>
</organism>
<feature type="region of interest" description="Disordered" evidence="1">
    <location>
        <begin position="52"/>
        <end position="71"/>
    </location>
</feature>
<evidence type="ECO:0000313" key="5">
    <source>
        <dbReference type="Proteomes" id="UP001152803"/>
    </source>
</evidence>
<dbReference type="Pfam" id="PF15756">
    <property type="entry name" value="DUF4690"/>
    <property type="match status" value="1"/>
</dbReference>
<accession>A0A9Q1D2Y6</accession>
<dbReference type="GO" id="GO:0051216">
    <property type="term" value="P:cartilage development"/>
    <property type="evidence" value="ECO:0007669"/>
    <property type="project" value="InterPro"/>
</dbReference>
<dbReference type="AlphaFoldDB" id="A0A9Q1D2Y6"/>
<reference evidence="4" key="1">
    <citation type="journal article" date="2023" name="Science">
        <title>Genome structures resolve the early diversification of teleost fishes.</title>
        <authorList>
            <person name="Parey E."/>
            <person name="Louis A."/>
            <person name="Montfort J."/>
            <person name="Bouchez O."/>
            <person name="Roques C."/>
            <person name="Iampietro C."/>
            <person name="Lluch J."/>
            <person name="Castinel A."/>
            <person name="Donnadieu C."/>
            <person name="Desvignes T."/>
            <person name="Floi Bucao C."/>
            <person name="Jouanno E."/>
            <person name="Wen M."/>
            <person name="Mejri S."/>
            <person name="Dirks R."/>
            <person name="Jansen H."/>
            <person name="Henkel C."/>
            <person name="Chen W.J."/>
            <person name="Zahm M."/>
            <person name="Cabau C."/>
            <person name="Klopp C."/>
            <person name="Thompson A.W."/>
            <person name="Robinson-Rechavi M."/>
            <person name="Braasch I."/>
            <person name="Lecointre G."/>
            <person name="Bobe J."/>
            <person name="Postlethwait J.H."/>
            <person name="Berthelot C."/>
            <person name="Roest Crollius H."/>
            <person name="Guiguen Y."/>
        </authorList>
    </citation>
    <scope>NUCLEOTIDE SEQUENCE</scope>
    <source>
        <strain evidence="4">Concon-B</strain>
    </source>
</reference>
<evidence type="ECO:0000313" key="4">
    <source>
        <dbReference type="EMBL" id="KAJ8256319.1"/>
    </source>
</evidence>
<name>A0A9Q1D2Y6_CONCO</name>
<gene>
    <name evidence="4" type="ORF">COCON_G00184710</name>
</gene>
<dbReference type="Proteomes" id="UP001152803">
    <property type="component" value="Unassembled WGS sequence"/>
</dbReference>
<proteinExistence type="predicted"/>
<keyword evidence="2" id="KW-1133">Transmembrane helix</keyword>
<sequence>MVWSPQRFPADLEQTMACSSIPRLFIVTLLGVCLSPAQTETVTDLIPTTQSQSLEMSSGGGAYESTTKDPSHDLTVNAFTVDYEDTTHSKPINGNDGVLGPGAIAAIVIAVVLGASVLIALIVLTLKRFTTA</sequence>
<dbReference type="InterPro" id="IPR031500">
    <property type="entry name" value="SNORC"/>
</dbReference>
<keyword evidence="3" id="KW-0732">Signal</keyword>
<keyword evidence="2" id="KW-0812">Transmembrane</keyword>
<feature type="chain" id="PRO_5040380605" evidence="3">
    <location>
        <begin position="40"/>
        <end position="132"/>
    </location>
</feature>
<evidence type="ECO:0000256" key="2">
    <source>
        <dbReference type="SAM" id="Phobius"/>
    </source>
</evidence>
<dbReference type="PANTHER" id="PTHR28453:SF1">
    <property type="entry name" value="PROTEIN SNORC"/>
    <property type="match status" value="1"/>
</dbReference>
<dbReference type="EMBL" id="JAFJMO010000014">
    <property type="protein sequence ID" value="KAJ8256319.1"/>
    <property type="molecule type" value="Genomic_DNA"/>
</dbReference>
<feature type="transmembrane region" description="Helical" evidence="2">
    <location>
        <begin position="103"/>
        <end position="126"/>
    </location>
</feature>
<dbReference type="PANTHER" id="PTHR28453">
    <property type="entry name" value="PROTEIN SNORC"/>
    <property type="match status" value="1"/>
</dbReference>
<evidence type="ECO:0000256" key="3">
    <source>
        <dbReference type="SAM" id="SignalP"/>
    </source>
</evidence>
<feature type="signal peptide" evidence="3">
    <location>
        <begin position="1"/>
        <end position="39"/>
    </location>
</feature>
<protein>
    <submittedName>
        <fullName evidence="4">Uncharacterized protein</fullName>
    </submittedName>
</protein>
<keyword evidence="2" id="KW-0472">Membrane</keyword>